<gene>
    <name evidence="1" type="ordered locus">pQBR0303</name>
</gene>
<name>A4V724_PSEFS</name>
<accession>A4V724</accession>
<sequence>MNGNESMDVHHLAPPELASLAASSREIFEGILAQSLGHQRTLGTCLYAAVMCAAVINRFTSFQASVRGGDGDSDGGLYIDWVGHGHYWVEATAGDQAFVVDVTADQFGLPKVVVAPLEDLPARYIPGDQKAVDEHAADLMLEIQSEQAG</sequence>
<dbReference type="Proteomes" id="UP000002332">
    <property type="component" value="Plasmid pQBR103"/>
</dbReference>
<dbReference type="AlphaFoldDB" id="A4V724"/>
<reference evidence="1 2" key="1">
    <citation type="journal article" date="2007" name="ISME J.">
        <title>Sequence-based analysis of pQBR103; a representative of a unique, transfer-proficient mega plasmid resident in the microbial community of sugar beet.</title>
        <authorList>
            <person name="Tett A."/>
            <person name="Spiers A.J."/>
            <person name="Crossman L.C."/>
            <person name="Ager D."/>
            <person name="Ciric L."/>
            <person name="Dow J.M."/>
            <person name="Fry J.C."/>
            <person name="Harris D."/>
            <person name="Lilley A."/>
            <person name="Oliver A."/>
            <person name="Parkhill J."/>
            <person name="Quail M.A."/>
            <person name="Rainey P.B."/>
            <person name="Saunders N.J."/>
            <person name="Seeger K."/>
            <person name="Snyder L.A.S."/>
            <person name="Squares R."/>
            <person name="Thomas C.M."/>
            <person name="Turner S.L."/>
            <person name="Zhang X.-X."/>
            <person name="Field D."/>
            <person name="Bailey M.J."/>
        </authorList>
    </citation>
    <scope>NUCLEOTIDE SEQUENCE [LARGE SCALE GENOMIC DNA]</scope>
    <source>
        <strain evidence="1 2">SBW25</strain>
    </source>
</reference>
<keyword evidence="1" id="KW-0614">Plasmid</keyword>
<proteinExistence type="predicted"/>
<dbReference type="EMBL" id="AM235768">
    <property type="protein sequence ID" value="CAM96335.1"/>
    <property type="molecule type" value="Genomic_DNA"/>
</dbReference>
<geneLocation type="plasmid" evidence="1 2">
    <name>pQBR103</name>
</geneLocation>
<evidence type="ECO:0000313" key="2">
    <source>
        <dbReference type="Proteomes" id="UP000002332"/>
    </source>
</evidence>
<protein>
    <submittedName>
        <fullName evidence="1">Uncharacterized protein</fullName>
    </submittedName>
</protein>
<evidence type="ECO:0000313" key="1">
    <source>
        <dbReference type="EMBL" id="CAM96335.1"/>
    </source>
</evidence>
<organism evidence="1 2">
    <name type="scientific">Pseudomonas fluorescens (strain SBW25)</name>
    <dbReference type="NCBI Taxonomy" id="216595"/>
    <lineage>
        <taxon>Bacteria</taxon>
        <taxon>Pseudomonadati</taxon>
        <taxon>Pseudomonadota</taxon>
        <taxon>Gammaproteobacteria</taxon>
        <taxon>Pseudomonadales</taxon>
        <taxon>Pseudomonadaceae</taxon>
        <taxon>Pseudomonas</taxon>
    </lineage>
</organism>